<feature type="chain" id="PRO_5044753369" description="SCP domain-containing protein" evidence="1">
    <location>
        <begin position="31"/>
        <end position="191"/>
    </location>
</feature>
<dbReference type="Pfam" id="PF00188">
    <property type="entry name" value="CAP"/>
    <property type="match status" value="1"/>
</dbReference>
<sequence length="191" mass="21488">MSSSLFLRQVFLFISSLFFLFSGDVPSAAGAPTPVVSTRAMTRQRRNKQQTMEFLNAHNVARVASGASSLRWDQGLARFASDWAQKRKSDCQMTHSGGPHGENIFWYKRGMNWTPKRVVTTWVDESLHYDRTTNSCVAGKMCGHYTQIIWRTTTAVGCARVRCDNDRGFLVVCEYSPGGNYDGESPFDLPK</sequence>
<dbReference type="InterPro" id="IPR035940">
    <property type="entry name" value="CAP_sf"/>
</dbReference>
<dbReference type="EMBL" id="CAKOAT010486264">
    <property type="protein sequence ID" value="CAH8379763.1"/>
    <property type="molecule type" value="Genomic_DNA"/>
</dbReference>
<proteinExistence type="predicted"/>
<dbReference type="InterPro" id="IPR014044">
    <property type="entry name" value="CAP_dom"/>
</dbReference>
<keyword evidence="1" id="KW-0732">Signal</keyword>
<reference evidence="3 4" key="1">
    <citation type="submission" date="2022-03" db="EMBL/GenBank/DDBJ databases">
        <authorList>
            <person name="Macdonald S."/>
            <person name="Ahmed S."/>
            <person name="Newling K."/>
        </authorList>
    </citation>
    <scope>NUCLEOTIDE SEQUENCE [LARGE SCALE GENOMIC DNA]</scope>
</reference>
<protein>
    <recommendedName>
        <fullName evidence="2">SCP domain-containing protein</fullName>
    </recommendedName>
</protein>
<evidence type="ECO:0000313" key="3">
    <source>
        <dbReference type="EMBL" id="CAH8379763.1"/>
    </source>
</evidence>
<feature type="signal peptide" evidence="1">
    <location>
        <begin position="1"/>
        <end position="30"/>
    </location>
</feature>
<name>A0ABC8LAB6_ERUVS</name>
<dbReference type="PROSITE" id="PS01009">
    <property type="entry name" value="CRISP_1"/>
    <property type="match status" value="1"/>
</dbReference>
<dbReference type="SMART" id="SM00198">
    <property type="entry name" value="SCP"/>
    <property type="match status" value="1"/>
</dbReference>
<dbReference type="Proteomes" id="UP001642260">
    <property type="component" value="Unassembled WGS sequence"/>
</dbReference>
<dbReference type="Gene3D" id="3.40.33.10">
    <property type="entry name" value="CAP"/>
    <property type="match status" value="1"/>
</dbReference>
<dbReference type="AlphaFoldDB" id="A0ABC8LAB6"/>
<evidence type="ECO:0000313" key="4">
    <source>
        <dbReference type="Proteomes" id="UP001642260"/>
    </source>
</evidence>
<evidence type="ECO:0000256" key="1">
    <source>
        <dbReference type="SAM" id="SignalP"/>
    </source>
</evidence>
<keyword evidence="4" id="KW-1185">Reference proteome</keyword>
<feature type="domain" description="SCP" evidence="2">
    <location>
        <begin position="49"/>
        <end position="183"/>
    </location>
</feature>
<dbReference type="PRINTS" id="PR00837">
    <property type="entry name" value="V5TPXLIKE"/>
</dbReference>
<accession>A0ABC8LAB6</accession>
<dbReference type="FunFam" id="3.40.33.10:FF:000004">
    <property type="entry name" value="CAP, cysteine-rich secretory protein, antigen 5"/>
    <property type="match status" value="1"/>
</dbReference>
<dbReference type="PANTHER" id="PTHR10334">
    <property type="entry name" value="CYSTEINE-RICH SECRETORY PROTEIN-RELATED"/>
    <property type="match status" value="1"/>
</dbReference>
<dbReference type="SUPFAM" id="SSF55797">
    <property type="entry name" value="PR-1-like"/>
    <property type="match status" value="1"/>
</dbReference>
<organism evidence="3 4">
    <name type="scientific">Eruca vesicaria subsp. sativa</name>
    <name type="common">Garden rocket</name>
    <name type="synonym">Eruca sativa</name>
    <dbReference type="NCBI Taxonomy" id="29727"/>
    <lineage>
        <taxon>Eukaryota</taxon>
        <taxon>Viridiplantae</taxon>
        <taxon>Streptophyta</taxon>
        <taxon>Embryophyta</taxon>
        <taxon>Tracheophyta</taxon>
        <taxon>Spermatophyta</taxon>
        <taxon>Magnoliopsida</taxon>
        <taxon>eudicotyledons</taxon>
        <taxon>Gunneridae</taxon>
        <taxon>Pentapetalae</taxon>
        <taxon>rosids</taxon>
        <taxon>malvids</taxon>
        <taxon>Brassicales</taxon>
        <taxon>Brassicaceae</taxon>
        <taxon>Brassiceae</taxon>
        <taxon>Eruca</taxon>
    </lineage>
</organism>
<evidence type="ECO:0000259" key="2">
    <source>
        <dbReference type="SMART" id="SM00198"/>
    </source>
</evidence>
<dbReference type="CDD" id="cd05381">
    <property type="entry name" value="CAP_PR-1"/>
    <property type="match status" value="1"/>
</dbReference>
<dbReference type="InterPro" id="IPR018244">
    <property type="entry name" value="Allrgn_V5/Tpx1_CS"/>
</dbReference>
<gene>
    <name evidence="3" type="ORF">ERUC_LOCUS32986</name>
</gene>
<dbReference type="InterPro" id="IPR001283">
    <property type="entry name" value="CRISP-related"/>
</dbReference>
<comment type="caution">
    <text evidence="3">The sequence shown here is derived from an EMBL/GenBank/DDBJ whole genome shotgun (WGS) entry which is preliminary data.</text>
</comment>